<proteinExistence type="predicted"/>
<accession>A0ABU9GIS2</accession>
<evidence type="ECO:0008006" key="3">
    <source>
        <dbReference type="Google" id="ProtNLM"/>
    </source>
</evidence>
<dbReference type="RefSeq" id="WP_341542703.1">
    <property type="nucleotide sequence ID" value="NZ_JBAKAP010000018.1"/>
</dbReference>
<reference evidence="1 2" key="1">
    <citation type="submission" date="2024-02" db="EMBL/GenBank/DDBJ databases">
        <title>Bacteria isolated from the canopy kelp, Nereocystis luetkeana.</title>
        <authorList>
            <person name="Pfister C.A."/>
            <person name="Younker I.T."/>
            <person name="Light S.H."/>
        </authorList>
    </citation>
    <scope>NUCLEOTIDE SEQUENCE [LARGE SCALE GENOMIC DNA]</scope>
    <source>
        <strain evidence="1 2">TI.5.07</strain>
    </source>
</reference>
<keyword evidence="2" id="KW-1185">Reference proteome</keyword>
<dbReference type="Proteomes" id="UP001378242">
    <property type="component" value="Unassembled WGS sequence"/>
</dbReference>
<gene>
    <name evidence="1" type="ORF">V6243_14365</name>
</gene>
<protein>
    <recommendedName>
        <fullName evidence="3">DUF4214 domain-containing protein</fullName>
    </recommendedName>
</protein>
<evidence type="ECO:0000313" key="1">
    <source>
        <dbReference type="EMBL" id="MEL0618009.1"/>
    </source>
</evidence>
<name>A0ABU9GIS2_COBMA</name>
<dbReference type="EMBL" id="JBAKAP010000018">
    <property type="protein sequence ID" value="MEL0618009.1"/>
    <property type="molecule type" value="Genomic_DNA"/>
</dbReference>
<comment type="caution">
    <text evidence="1">The sequence shown here is derived from an EMBL/GenBank/DDBJ whole genome shotgun (WGS) entry which is preliminary data.</text>
</comment>
<sequence length="113" mass="13358">MLEYFDVDYQNCDFNPKKIAFKYLHGLITDNERKESSQYWVNFIKNDEQTTGLRNRNDKGVIKARLALGLLAIDSHLKDYRESLDWFLIFLEKYGVDGDEAWGQVEIFSQLKI</sequence>
<organism evidence="1 2">
    <name type="scientific">Cobetia marina</name>
    <name type="common">Deleya marina</name>
    <dbReference type="NCBI Taxonomy" id="28258"/>
    <lineage>
        <taxon>Bacteria</taxon>
        <taxon>Pseudomonadati</taxon>
        <taxon>Pseudomonadota</taxon>
        <taxon>Gammaproteobacteria</taxon>
        <taxon>Oceanospirillales</taxon>
        <taxon>Halomonadaceae</taxon>
        <taxon>Cobetia</taxon>
    </lineage>
</organism>
<evidence type="ECO:0000313" key="2">
    <source>
        <dbReference type="Proteomes" id="UP001378242"/>
    </source>
</evidence>